<feature type="region of interest" description="Disordered" evidence="17">
    <location>
        <begin position="1"/>
        <end position="24"/>
    </location>
</feature>
<dbReference type="InterPro" id="IPR029044">
    <property type="entry name" value="Nucleotide-diphossugar_trans"/>
</dbReference>
<dbReference type="HOGENOM" id="CLU_022150_1_1_1"/>
<name>B8BRE8_THAPS</name>
<evidence type="ECO:0000256" key="12">
    <source>
        <dbReference type="ARBA" id="ARBA00023136"/>
    </source>
</evidence>
<evidence type="ECO:0000256" key="17">
    <source>
        <dbReference type="SAM" id="MobiDB-lite"/>
    </source>
</evidence>
<reference evidence="18 19" key="2">
    <citation type="journal article" date="2008" name="Nature">
        <title>The Phaeodactylum genome reveals the evolutionary history of diatom genomes.</title>
        <authorList>
            <person name="Bowler C."/>
            <person name="Allen A.E."/>
            <person name="Badger J.H."/>
            <person name="Grimwood J."/>
            <person name="Jabbari K."/>
            <person name="Kuo A."/>
            <person name="Maheswari U."/>
            <person name="Martens C."/>
            <person name="Maumus F."/>
            <person name="Otillar R.P."/>
            <person name="Rayko E."/>
            <person name="Salamov A."/>
            <person name="Vandepoele K."/>
            <person name="Beszteri B."/>
            <person name="Gruber A."/>
            <person name="Heijde M."/>
            <person name="Katinka M."/>
            <person name="Mock T."/>
            <person name="Valentin K."/>
            <person name="Verret F."/>
            <person name="Berges J.A."/>
            <person name="Brownlee C."/>
            <person name="Cadoret J.P."/>
            <person name="Chiovitti A."/>
            <person name="Choi C.J."/>
            <person name="Coesel S."/>
            <person name="De Martino A."/>
            <person name="Detter J.C."/>
            <person name="Durkin C."/>
            <person name="Falciatore A."/>
            <person name="Fournet J."/>
            <person name="Haruta M."/>
            <person name="Huysman M.J."/>
            <person name="Jenkins B.D."/>
            <person name="Jiroutova K."/>
            <person name="Jorgensen R.E."/>
            <person name="Joubert Y."/>
            <person name="Kaplan A."/>
            <person name="Kroger N."/>
            <person name="Kroth P.G."/>
            <person name="La Roche J."/>
            <person name="Lindquist E."/>
            <person name="Lommer M."/>
            <person name="Martin-Jezequel V."/>
            <person name="Lopez P.J."/>
            <person name="Lucas S."/>
            <person name="Mangogna M."/>
            <person name="McGinnis K."/>
            <person name="Medlin L.K."/>
            <person name="Montsant A."/>
            <person name="Oudot-Le Secq M.P."/>
            <person name="Napoli C."/>
            <person name="Obornik M."/>
            <person name="Parker M.S."/>
            <person name="Petit J.L."/>
            <person name="Porcel B.M."/>
            <person name="Poulsen N."/>
            <person name="Robison M."/>
            <person name="Rychlewski L."/>
            <person name="Rynearson T.A."/>
            <person name="Schmutz J."/>
            <person name="Shapiro H."/>
            <person name="Siaut M."/>
            <person name="Stanley M."/>
            <person name="Sussman M.R."/>
            <person name="Taylor A.R."/>
            <person name="Vardi A."/>
            <person name="von Dassow P."/>
            <person name="Vyverman W."/>
            <person name="Willis A."/>
            <person name="Wyrwicz L.S."/>
            <person name="Rokhsar D.S."/>
            <person name="Weissenbach J."/>
            <person name="Armbrust E.V."/>
            <person name="Green B.R."/>
            <person name="Van de Peer Y."/>
            <person name="Grigoriev I.V."/>
        </authorList>
    </citation>
    <scope>NUCLEOTIDE SEQUENCE [LARGE SCALE GENOMIC DNA]</scope>
    <source>
        <strain evidence="18 19">CCMP1335</strain>
    </source>
</reference>
<keyword evidence="7" id="KW-0812">Transmembrane</keyword>
<evidence type="ECO:0000256" key="2">
    <source>
        <dbReference type="ARBA" id="ARBA00004323"/>
    </source>
</evidence>
<dbReference type="EMBL" id="CM000638">
    <property type="protein sequence ID" value="EED96526.1"/>
    <property type="molecule type" value="Genomic_DNA"/>
</dbReference>
<dbReference type="UniPathway" id="UPA00378"/>
<dbReference type="InParanoid" id="B8BRE8"/>
<evidence type="ECO:0000256" key="5">
    <source>
        <dbReference type="ARBA" id="ARBA00022676"/>
    </source>
</evidence>
<dbReference type="PANTHER" id="PTHR10468">
    <property type="entry name" value="PROTEIN O-LINKED-MANNOSE BETA-1,2-N-ACETYLGLUCOSAMINYLTRANSFERASE 1/ALPHA-1,3-MANNOSYL-GLYCOPROTEIN 2-BETA-N-ACETYLGLUCOSAMINYLTRANSFERASE"/>
    <property type="match status" value="1"/>
</dbReference>
<protein>
    <recommendedName>
        <fullName evidence="14">alpha-1,3-mannosyl-glycoprotein 2-beta-N-acetylglucosaminyltransferase</fullName>
        <ecNumber evidence="14">2.4.1.101</ecNumber>
    </recommendedName>
    <alternativeName>
        <fullName evidence="15">N-glycosyl-oligosaccharide-glycoprotein N-acetylglucosaminyltransferase I</fullName>
    </alternativeName>
</protein>
<dbReference type="FunFam" id="3.90.550.10:FF:000261">
    <property type="entry name" value="GLYcosylation related"/>
    <property type="match status" value="1"/>
</dbReference>
<keyword evidence="8" id="KW-0479">Metal-binding</keyword>
<evidence type="ECO:0000256" key="11">
    <source>
        <dbReference type="ARBA" id="ARBA00023034"/>
    </source>
</evidence>
<evidence type="ECO:0000256" key="16">
    <source>
        <dbReference type="ARBA" id="ARBA00049421"/>
    </source>
</evidence>
<comment type="subcellular location">
    <subcellularLocation>
        <location evidence="2">Golgi apparatus membrane</location>
        <topology evidence="2">Single-pass type II membrane protein</topology>
    </subcellularLocation>
</comment>
<sequence>MATNLDSTTATGQQSSSSLLARPHIYNPKEGSRVGWLIRQKIQRAQMRIQKPVPLLDVSQMDSPVLIFTYERAEYLERTLWAVFEHHPAQQQQQQTTNENIRSDGETIKRGRIVGAPIIISQDGNNADVAAVVETYRQLFEIKLGIPLYRIEHPRPRTPSNNEYNFYDTDWALPYKMLAQHYGWGLEQTFSGDVYATNTNKHSRSISQPPMPKRVIILEEDIEISRDFFSLMNATADMLDSDSTLFAVSAYNDNGNEGLVSDPNRLVRSDFFPGLGWMMPRSVWDGPAQQPEARLKGSWPEGYWDDWIREPNVRRGRQVIRPEVSRTFHFGNVKGASQGEFIKKLSKIQLDEVNVRWEDQDLSHLDTTAFAKDYWDRVSRAKIVASDVEAKKEVAFCDVRIEWNEWKQFKLLATKFDIMKDEKAGVPRTAYEGIVEIRYGGGDFFIYLTPPYLSDVAMPTDFGSKAFMGFTKETLLQRLGISD</sequence>
<dbReference type="Pfam" id="PF03071">
    <property type="entry name" value="GNT-I"/>
    <property type="match status" value="1"/>
</dbReference>
<evidence type="ECO:0000256" key="14">
    <source>
        <dbReference type="ARBA" id="ARBA00038949"/>
    </source>
</evidence>
<keyword evidence="11" id="KW-0333">Golgi apparatus</keyword>
<dbReference type="eggNOG" id="KOG1413">
    <property type="taxonomic scope" value="Eukaryota"/>
</dbReference>
<comment type="pathway">
    <text evidence="3">Protein modification; protein glycosylation.</text>
</comment>
<gene>
    <name evidence="18" type="ORF">THAPSDRAFT_1600</name>
</gene>
<dbReference type="STRING" id="35128.B8BRE8"/>
<evidence type="ECO:0000313" key="19">
    <source>
        <dbReference type="Proteomes" id="UP000001449"/>
    </source>
</evidence>
<evidence type="ECO:0000256" key="15">
    <source>
        <dbReference type="ARBA" id="ARBA00041712"/>
    </source>
</evidence>
<accession>B8BRE8</accession>
<dbReference type="GO" id="GO:0003827">
    <property type="term" value="F:alpha-1,3-mannosylglycoprotein 2-beta-N-acetylglucosaminyltransferase activity"/>
    <property type="evidence" value="ECO:0000318"/>
    <property type="project" value="GO_Central"/>
</dbReference>
<evidence type="ECO:0000256" key="6">
    <source>
        <dbReference type="ARBA" id="ARBA00022679"/>
    </source>
</evidence>
<keyword evidence="6" id="KW-0808">Transferase</keyword>
<evidence type="ECO:0000256" key="3">
    <source>
        <dbReference type="ARBA" id="ARBA00004922"/>
    </source>
</evidence>
<evidence type="ECO:0000256" key="13">
    <source>
        <dbReference type="ARBA" id="ARBA00023211"/>
    </source>
</evidence>
<comment type="cofactor">
    <cofactor evidence="1">
        <name>Mn(2+)</name>
        <dbReference type="ChEBI" id="CHEBI:29035"/>
    </cofactor>
</comment>
<dbReference type="GO" id="GO:0000139">
    <property type="term" value="C:Golgi membrane"/>
    <property type="evidence" value="ECO:0007669"/>
    <property type="project" value="UniProtKB-SubCell"/>
</dbReference>
<proteinExistence type="inferred from homology"/>
<dbReference type="PaxDb" id="35128-Thaps1600"/>
<evidence type="ECO:0000256" key="10">
    <source>
        <dbReference type="ARBA" id="ARBA00022989"/>
    </source>
</evidence>
<evidence type="ECO:0000256" key="7">
    <source>
        <dbReference type="ARBA" id="ARBA00022692"/>
    </source>
</evidence>
<dbReference type="EC" id="2.4.1.101" evidence="14"/>
<feature type="compositionally biased region" description="Low complexity" evidence="17">
    <location>
        <begin position="7"/>
        <end position="21"/>
    </location>
</feature>
<evidence type="ECO:0000256" key="9">
    <source>
        <dbReference type="ARBA" id="ARBA00022968"/>
    </source>
</evidence>
<dbReference type="PANTHER" id="PTHR10468:SF0">
    <property type="entry name" value="ALPHA-1,3-MANNOSYL-GLYCOPROTEIN 2-BETA-N-ACETYLGLUCOSAMINYLTRANSFERASE"/>
    <property type="match status" value="1"/>
</dbReference>
<dbReference type="Proteomes" id="UP000001449">
    <property type="component" value="Chromosome 1"/>
</dbReference>
<dbReference type="GeneID" id="7445012"/>
<dbReference type="OMA" id="KGYDLSW"/>
<dbReference type="KEGG" id="tps:THAPSDRAFT_1600"/>
<dbReference type="InterPro" id="IPR052261">
    <property type="entry name" value="Glycosyltransferase_13"/>
</dbReference>
<dbReference type="Gene3D" id="3.10.180.20">
    <property type="entry name" value="N-Acetylglucosaminyltransferase I, Domain 2"/>
    <property type="match status" value="1"/>
</dbReference>
<evidence type="ECO:0000313" key="18">
    <source>
        <dbReference type="EMBL" id="EED96526.1"/>
    </source>
</evidence>
<evidence type="ECO:0000256" key="8">
    <source>
        <dbReference type="ARBA" id="ARBA00022723"/>
    </source>
</evidence>
<dbReference type="RefSeq" id="XP_002286885.1">
    <property type="nucleotide sequence ID" value="XM_002286849.1"/>
</dbReference>
<keyword evidence="9" id="KW-0735">Signal-anchor</keyword>
<evidence type="ECO:0000256" key="1">
    <source>
        <dbReference type="ARBA" id="ARBA00001936"/>
    </source>
</evidence>
<keyword evidence="13" id="KW-0464">Manganese</keyword>
<dbReference type="SUPFAM" id="SSF53448">
    <property type="entry name" value="Nucleotide-diphospho-sugar transferases"/>
    <property type="match status" value="1"/>
</dbReference>
<evidence type="ECO:0000256" key="4">
    <source>
        <dbReference type="ARBA" id="ARBA00006492"/>
    </source>
</evidence>
<comment type="catalytic activity">
    <reaction evidence="16">
        <text>N(4)-(alpha-D-Man-(1-&gt;3)-[alpha-D-Man-(1-&gt;3)-[alpha-D-Man-(1-&gt;6)]-alpha-D-Man-(1-&gt;6)]-beta-D-Man-(1-&gt;4)-beta-D-GlcNAc-(1-&gt;4)-beta-D-GlcNAc)-L-asparaginyl-[protein] (N-glucan mannose isomer 5A1,2) + UDP-N-acetyl-alpha-D-glucosamine = N(4)-{beta-D-GlcNAc-(1-&gt;2)-alpha-D-Man-(1-&gt;3)-[alpha-D-Man-(1-&gt;3)-[alpha-D-Man-(1-&gt;6)]-alpha-D-Man-(1-&gt;6)]-beta-D-Man-(1-&gt;4)-beta-D-GlcNAc-(1-&gt;4)-beta-D-GlcNAc}-L-asparaginyl-[protein] + UDP + H(+)</text>
        <dbReference type="Rhea" id="RHEA:11456"/>
        <dbReference type="Rhea" id="RHEA-COMP:14367"/>
        <dbReference type="Rhea" id="RHEA-COMP:14368"/>
        <dbReference type="ChEBI" id="CHEBI:15378"/>
        <dbReference type="ChEBI" id="CHEBI:57705"/>
        <dbReference type="ChEBI" id="CHEBI:58223"/>
        <dbReference type="ChEBI" id="CHEBI:59087"/>
        <dbReference type="ChEBI" id="CHEBI:60625"/>
        <dbReference type="EC" id="2.4.1.101"/>
    </reaction>
</comment>
<dbReference type="InterPro" id="IPR004139">
    <property type="entry name" value="Glyco_trans_13"/>
</dbReference>
<dbReference type="AlphaFoldDB" id="B8BRE8"/>
<reference evidence="18 19" key="1">
    <citation type="journal article" date="2004" name="Science">
        <title>The genome of the diatom Thalassiosira pseudonana: ecology, evolution, and metabolism.</title>
        <authorList>
            <person name="Armbrust E.V."/>
            <person name="Berges J.A."/>
            <person name="Bowler C."/>
            <person name="Green B.R."/>
            <person name="Martinez D."/>
            <person name="Putnam N.H."/>
            <person name="Zhou S."/>
            <person name="Allen A.E."/>
            <person name="Apt K.E."/>
            <person name="Bechner M."/>
            <person name="Brzezinski M.A."/>
            <person name="Chaal B.K."/>
            <person name="Chiovitti A."/>
            <person name="Davis A.K."/>
            <person name="Demarest M.S."/>
            <person name="Detter J.C."/>
            <person name="Glavina T."/>
            <person name="Goodstein D."/>
            <person name="Hadi M.Z."/>
            <person name="Hellsten U."/>
            <person name="Hildebrand M."/>
            <person name="Jenkins B.D."/>
            <person name="Jurka J."/>
            <person name="Kapitonov V.V."/>
            <person name="Kroger N."/>
            <person name="Lau W.W."/>
            <person name="Lane T.W."/>
            <person name="Larimer F.W."/>
            <person name="Lippmeier J.C."/>
            <person name="Lucas S."/>
            <person name="Medina M."/>
            <person name="Montsant A."/>
            <person name="Obornik M."/>
            <person name="Parker M.S."/>
            <person name="Palenik B."/>
            <person name="Pazour G.J."/>
            <person name="Richardson P.M."/>
            <person name="Rynearson T.A."/>
            <person name="Saito M.A."/>
            <person name="Schwartz D.C."/>
            <person name="Thamatrakoln K."/>
            <person name="Valentin K."/>
            <person name="Vardi A."/>
            <person name="Wilkerson F.P."/>
            <person name="Rokhsar D.S."/>
        </authorList>
    </citation>
    <scope>NUCLEOTIDE SEQUENCE [LARGE SCALE GENOMIC DNA]</scope>
    <source>
        <strain evidence="18 19">CCMP1335</strain>
    </source>
</reference>
<keyword evidence="10" id="KW-1133">Transmembrane helix</keyword>
<keyword evidence="12" id="KW-0472">Membrane</keyword>
<dbReference type="GO" id="GO:0046872">
    <property type="term" value="F:metal ion binding"/>
    <property type="evidence" value="ECO:0007669"/>
    <property type="project" value="UniProtKB-KW"/>
</dbReference>
<dbReference type="Gene3D" id="3.90.550.10">
    <property type="entry name" value="Spore Coat Polysaccharide Biosynthesis Protein SpsA, Chain A"/>
    <property type="match status" value="1"/>
</dbReference>
<comment type="similarity">
    <text evidence="4">Belongs to the glycosyltransferase 13 family.</text>
</comment>
<keyword evidence="5" id="KW-0328">Glycosyltransferase</keyword>
<keyword evidence="19" id="KW-1185">Reference proteome</keyword>
<dbReference type="GO" id="GO:0005794">
    <property type="term" value="C:Golgi apparatus"/>
    <property type="evidence" value="ECO:0000318"/>
    <property type="project" value="GO_Central"/>
</dbReference>
<organism evidence="18 19">
    <name type="scientific">Thalassiosira pseudonana</name>
    <name type="common">Marine diatom</name>
    <name type="synonym">Cyclotella nana</name>
    <dbReference type="NCBI Taxonomy" id="35128"/>
    <lineage>
        <taxon>Eukaryota</taxon>
        <taxon>Sar</taxon>
        <taxon>Stramenopiles</taxon>
        <taxon>Ochrophyta</taxon>
        <taxon>Bacillariophyta</taxon>
        <taxon>Coscinodiscophyceae</taxon>
        <taxon>Thalassiosirophycidae</taxon>
        <taxon>Thalassiosirales</taxon>
        <taxon>Thalassiosiraceae</taxon>
        <taxon>Thalassiosira</taxon>
    </lineage>
</organism>